<evidence type="ECO:0000256" key="11">
    <source>
        <dbReference type="ARBA" id="ARBA00044341"/>
    </source>
</evidence>
<evidence type="ECO:0000313" key="14">
    <source>
        <dbReference type="EnsemblMetazoa" id="ACHR004040-PA"/>
    </source>
</evidence>
<sequence length="887" mass="96197">MASLLKLSTAVRRQTLLAGSRAGSSYAAAFRSALSNEPATEVTTLDSGLRVASESVPSQVATVGLFIDAGARYEDKNSNGTANFFEHLAFKGTSKRSQDALEQEVESMGAQLDASTGRDQTAFTARCLSKDVPKLVEILADVVQNPRLDDADVKRAREVILGEIEQVDAGNLREVVFDHLHSTAFQGTSLSNTVWGPSSNIRAIKADDVRGYVNTHYKAPRMVLAAAGDVRQSELEKLAEKYLGKIESTFDGKAPQLSAVRFTGSEMRVRDDSLPLAHVAVAVEGCGVSDSDAMALSVASSLIGTWDRTFGGGVNNASKLAVASAHDKLCHNYESFNLTYRDTGLWGIYFECDPLMCEDMLFNVQNEWMRLCTMVTDGEVERAKRQLKTRLLAQLEGPQAICEDIGRQVLNLGRREPLHDVERRIENVTAQNVRDVAMRYIFDRCPAVAAVGPVENLPDYMLYIQYKNSLHNNIKMVLESTMVCFDNSDYQRNGDYFPTRLNAQKDGVNLVCLSKVRSNPENNVGLMTLANTTEVLATLTSDVGRILSKLHLVNPNGNINLMTGLRIAHLVLKHRQGKNHKMRIVVFVGSPVEHDEGELVKLAKKLKKEKVNVDIVSFGDHQKNNETFTSFINVLNGKDGTGSHLVCVPRGSVFSEALISSPIIQGEDGSGGAGLGGAGFEFGVDPNEDPELALALRVSMEEQRLRQEEEQRRATANSAADGTAPAGGDKEATGAVAGTAGASSSAGAARAGGSEPHAEEAMLERALALSTGEIMPTDDAMPDFANMTEEEQIAFAMQMSMQDAQEPISQPAKRQKQEKDTPMEVDVEDIEIAGVSPEYLMSVLENLPGVDPQSEAVRNAVGSLNKDSSSKKSQSDSKDSKDDESKK</sequence>
<dbReference type="GO" id="GO:0004222">
    <property type="term" value="F:metalloendopeptidase activity"/>
    <property type="evidence" value="ECO:0007669"/>
    <property type="project" value="TreeGrafter"/>
</dbReference>
<feature type="compositionally biased region" description="Basic and acidic residues" evidence="12">
    <location>
        <begin position="703"/>
        <end position="713"/>
    </location>
</feature>
<evidence type="ECO:0000256" key="5">
    <source>
        <dbReference type="ARBA" id="ARBA00022723"/>
    </source>
</evidence>
<dbReference type="PROSITE" id="PS50234">
    <property type="entry name" value="VWFA"/>
    <property type="match status" value="1"/>
</dbReference>
<dbReference type="InterPro" id="IPR002035">
    <property type="entry name" value="VWF_A"/>
</dbReference>
<dbReference type="SUPFAM" id="SSF63411">
    <property type="entry name" value="LuxS/MPP-like metallohydrolase"/>
    <property type="match status" value="2"/>
</dbReference>
<dbReference type="PANTHER" id="PTHR11851">
    <property type="entry name" value="METALLOPROTEASE"/>
    <property type="match status" value="1"/>
</dbReference>
<dbReference type="FunFam" id="6.10.300.40:FF:000004">
    <property type="entry name" value="26S proteasome regulatory subunit N10"/>
    <property type="match status" value="1"/>
</dbReference>
<evidence type="ECO:0000256" key="4">
    <source>
        <dbReference type="ARBA" id="ARBA00022670"/>
    </source>
</evidence>
<accession>A0A182JZV8</accession>
<dbReference type="GO" id="GO:0046872">
    <property type="term" value="F:metal ion binding"/>
    <property type="evidence" value="ECO:0007669"/>
    <property type="project" value="UniProtKB-KW"/>
</dbReference>
<evidence type="ECO:0000313" key="15">
    <source>
        <dbReference type="Proteomes" id="UP000075881"/>
    </source>
</evidence>
<dbReference type="Pfam" id="PF00675">
    <property type="entry name" value="Peptidase_M16"/>
    <property type="match status" value="1"/>
</dbReference>
<dbReference type="FunFam" id="3.30.830.10:FF:000001">
    <property type="entry name" value="Mitochondrial-processing peptidase subunit beta, mitochondrial"/>
    <property type="match status" value="1"/>
</dbReference>
<comment type="cofactor">
    <cofactor evidence="1">
        <name>Zn(2+)</name>
        <dbReference type="ChEBI" id="CHEBI:29105"/>
    </cofactor>
</comment>
<dbReference type="FunFam" id="3.40.50.410:FF:000005">
    <property type="entry name" value="26S proteasome non-ATPase regulatory subunit 4"/>
    <property type="match status" value="1"/>
</dbReference>
<feature type="compositionally biased region" description="Low complexity" evidence="12">
    <location>
        <begin position="733"/>
        <end position="754"/>
    </location>
</feature>
<dbReference type="Pfam" id="PF02809">
    <property type="entry name" value="UIM"/>
    <property type="match status" value="3"/>
</dbReference>
<dbReference type="SUPFAM" id="SSF53300">
    <property type="entry name" value="vWA-like"/>
    <property type="match status" value="1"/>
</dbReference>
<organism evidence="14 15">
    <name type="scientific">Anopheles christyi</name>
    <dbReference type="NCBI Taxonomy" id="43041"/>
    <lineage>
        <taxon>Eukaryota</taxon>
        <taxon>Metazoa</taxon>
        <taxon>Ecdysozoa</taxon>
        <taxon>Arthropoda</taxon>
        <taxon>Hexapoda</taxon>
        <taxon>Insecta</taxon>
        <taxon>Pterygota</taxon>
        <taxon>Neoptera</taxon>
        <taxon>Endopterygota</taxon>
        <taxon>Diptera</taxon>
        <taxon>Nematocera</taxon>
        <taxon>Culicoidea</taxon>
        <taxon>Culicidae</taxon>
        <taxon>Anophelinae</taxon>
        <taxon>Anopheles</taxon>
    </lineage>
</organism>
<evidence type="ECO:0000256" key="9">
    <source>
        <dbReference type="ARBA" id="ARBA00023049"/>
    </source>
</evidence>
<keyword evidence="15" id="KW-1185">Reference proteome</keyword>
<dbReference type="InterPro" id="IPR007863">
    <property type="entry name" value="Peptidase_M16_C"/>
</dbReference>
<keyword evidence="5" id="KW-0479">Metal-binding</keyword>
<dbReference type="STRING" id="43041.A0A182JZV8"/>
<feature type="region of interest" description="Disordered" evidence="12">
    <location>
        <begin position="851"/>
        <end position="887"/>
    </location>
</feature>
<dbReference type="InterPro" id="IPR011765">
    <property type="entry name" value="Pept_M16_N"/>
</dbReference>
<dbReference type="InterPro" id="IPR050361">
    <property type="entry name" value="MPP/UQCRC_Complex"/>
</dbReference>
<reference evidence="15" key="1">
    <citation type="submission" date="2013-03" db="EMBL/GenBank/DDBJ databases">
        <title>The Genome Sequence of Anopheles christyi ACHKN1017.</title>
        <authorList>
            <consortium name="The Broad Institute Genomics Platform"/>
            <person name="Neafsey D.E."/>
            <person name="Besansky N."/>
            <person name="Walker B."/>
            <person name="Young S.K."/>
            <person name="Zeng Q."/>
            <person name="Gargeya S."/>
            <person name="Fitzgerald M."/>
            <person name="Haas B."/>
            <person name="Abouelleil A."/>
            <person name="Allen A.W."/>
            <person name="Alvarado L."/>
            <person name="Arachchi H.M."/>
            <person name="Berlin A.M."/>
            <person name="Chapman S.B."/>
            <person name="Gainer-Dewar J."/>
            <person name="Goldberg J."/>
            <person name="Griggs A."/>
            <person name="Gujja S."/>
            <person name="Hansen M."/>
            <person name="Howarth C."/>
            <person name="Imamovic A."/>
            <person name="Ireland A."/>
            <person name="Larimer J."/>
            <person name="McCowan C."/>
            <person name="Murphy C."/>
            <person name="Pearson M."/>
            <person name="Poon T.W."/>
            <person name="Priest M."/>
            <person name="Roberts A."/>
            <person name="Saif S."/>
            <person name="Shea T."/>
            <person name="Sisk P."/>
            <person name="Sykes S."/>
            <person name="Wortman J."/>
            <person name="Nusbaum C."/>
            <person name="Birren B."/>
        </authorList>
    </citation>
    <scope>NUCLEOTIDE SEQUENCE [LARGE SCALE GENOMIC DNA]</scope>
    <source>
        <strain evidence="15">ACHKN1017</strain>
    </source>
</reference>
<feature type="region of interest" description="Disordered" evidence="12">
    <location>
        <begin position="801"/>
        <end position="827"/>
    </location>
</feature>
<evidence type="ECO:0000256" key="6">
    <source>
        <dbReference type="ARBA" id="ARBA00022737"/>
    </source>
</evidence>
<reference evidence="14" key="2">
    <citation type="submission" date="2020-05" db="UniProtKB">
        <authorList>
            <consortium name="EnsemblMetazoa"/>
        </authorList>
    </citation>
    <scope>IDENTIFICATION</scope>
    <source>
        <strain evidence="14">ACHKN1017</strain>
    </source>
</reference>
<evidence type="ECO:0000256" key="7">
    <source>
        <dbReference type="ARBA" id="ARBA00022801"/>
    </source>
</evidence>
<dbReference type="FunFam" id="3.30.830.10:FF:000008">
    <property type="entry name" value="Mitochondrial-processing peptidase subunit beta"/>
    <property type="match status" value="1"/>
</dbReference>
<protein>
    <recommendedName>
        <fullName evidence="3">26S proteasome non-ATPase regulatory subunit 4</fullName>
    </recommendedName>
    <alternativeName>
        <fullName evidence="11">26S proteasome regulatory subunit RPN10</fullName>
    </alternativeName>
</protein>
<evidence type="ECO:0000256" key="1">
    <source>
        <dbReference type="ARBA" id="ARBA00001947"/>
    </source>
</evidence>
<dbReference type="SMART" id="SM00726">
    <property type="entry name" value="UIM"/>
    <property type="match status" value="3"/>
</dbReference>
<dbReference type="InterPro" id="IPR036465">
    <property type="entry name" value="vWFA_dom_sf"/>
</dbReference>
<dbReference type="Gene3D" id="1.10.287.3990">
    <property type="match status" value="1"/>
</dbReference>
<dbReference type="InterPro" id="IPR003903">
    <property type="entry name" value="UIM_dom"/>
</dbReference>
<feature type="region of interest" description="Disordered" evidence="12">
    <location>
        <begin position="703"/>
        <end position="759"/>
    </location>
</feature>
<dbReference type="CDD" id="cd22297">
    <property type="entry name" value="PSMD4_RAZUL"/>
    <property type="match status" value="1"/>
</dbReference>
<keyword evidence="4" id="KW-0645">Protease</keyword>
<keyword evidence="6" id="KW-0677">Repeat</keyword>
<dbReference type="Gene3D" id="6.10.300.40">
    <property type="match status" value="1"/>
</dbReference>
<keyword evidence="9" id="KW-0482">Metalloprotease</keyword>
<dbReference type="Pfam" id="PF13519">
    <property type="entry name" value="VWA_2"/>
    <property type="match status" value="1"/>
</dbReference>
<evidence type="ECO:0000256" key="2">
    <source>
        <dbReference type="ARBA" id="ARBA00004173"/>
    </source>
</evidence>
<dbReference type="GO" id="GO:0006627">
    <property type="term" value="P:protein processing involved in protein targeting to mitochondrion"/>
    <property type="evidence" value="ECO:0007669"/>
    <property type="project" value="TreeGrafter"/>
</dbReference>
<feature type="compositionally biased region" description="Basic and acidic residues" evidence="12">
    <location>
        <begin position="868"/>
        <end position="887"/>
    </location>
</feature>
<evidence type="ECO:0000256" key="12">
    <source>
        <dbReference type="SAM" id="MobiDB-lite"/>
    </source>
</evidence>
<dbReference type="FunFam" id="1.10.287.3990:FF:000004">
    <property type="entry name" value="26S proteasome regulatory subunit N10"/>
    <property type="match status" value="1"/>
</dbReference>
<keyword evidence="8" id="KW-0862">Zinc</keyword>
<dbReference type="InterPro" id="IPR011249">
    <property type="entry name" value="Metalloenz_LuxS/M16"/>
</dbReference>
<dbReference type="PANTHER" id="PTHR11851:SF149">
    <property type="entry name" value="GH01077P"/>
    <property type="match status" value="1"/>
</dbReference>
<evidence type="ECO:0000256" key="8">
    <source>
        <dbReference type="ARBA" id="ARBA00022833"/>
    </source>
</evidence>
<dbReference type="GO" id="GO:0005739">
    <property type="term" value="C:mitochondrion"/>
    <property type="evidence" value="ECO:0007669"/>
    <property type="project" value="UniProtKB-SubCell"/>
</dbReference>
<dbReference type="InterPro" id="IPR049590">
    <property type="entry name" value="PSMD4_RAZUL-like"/>
</dbReference>
<dbReference type="AlphaFoldDB" id="A0A182JZV8"/>
<keyword evidence="10" id="KW-0496">Mitochondrion</keyword>
<dbReference type="EnsemblMetazoa" id="ACHR004040-RA">
    <property type="protein sequence ID" value="ACHR004040-PA"/>
    <property type="gene ID" value="ACHR004040"/>
</dbReference>
<dbReference type="Gene3D" id="3.30.830.10">
    <property type="entry name" value="Metalloenzyme, LuxS/M16 peptidase-like"/>
    <property type="match status" value="2"/>
</dbReference>
<dbReference type="GO" id="GO:0000502">
    <property type="term" value="C:proteasome complex"/>
    <property type="evidence" value="ECO:0007669"/>
    <property type="project" value="UniProtKB-ARBA"/>
</dbReference>
<dbReference type="Proteomes" id="UP000075881">
    <property type="component" value="Unassembled WGS sequence"/>
</dbReference>
<dbReference type="Gene3D" id="3.40.50.410">
    <property type="entry name" value="von Willebrand factor, type A domain"/>
    <property type="match status" value="1"/>
</dbReference>
<evidence type="ECO:0000256" key="3">
    <source>
        <dbReference type="ARBA" id="ARBA00014934"/>
    </source>
</evidence>
<comment type="subcellular location">
    <subcellularLocation>
        <location evidence="2">Mitochondrion</location>
    </subcellularLocation>
</comment>
<evidence type="ECO:0000259" key="13">
    <source>
        <dbReference type="PROSITE" id="PS50234"/>
    </source>
</evidence>
<dbReference type="Pfam" id="PF05193">
    <property type="entry name" value="Peptidase_M16_C"/>
    <property type="match status" value="1"/>
</dbReference>
<name>A0A182JZV8_9DIPT</name>
<keyword evidence="7" id="KW-0378">Hydrolase</keyword>
<feature type="domain" description="VWFA" evidence="13">
    <location>
        <begin position="480"/>
        <end position="663"/>
    </location>
</feature>
<dbReference type="VEuPathDB" id="VectorBase:ACHR004040"/>
<dbReference type="PROSITE" id="PS50330">
    <property type="entry name" value="UIM"/>
    <property type="match status" value="2"/>
</dbReference>
<proteinExistence type="predicted"/>
<evidence type="ECO:0000256" key="10">
    <source>
        <dbReference type="ARBA" id="ARBA00023128"/>
    </source>
</evidence>